<dbReference type="GO" id="GO:0006952">
    <property type="term" value="P:defense response"/>
    <property type="evidence" value="ECO:0007669"/>
    <property type="project" value="UniProtKB-KW"/>
</dbReference>
<evidence type="ECO:0000256" key="1">
    <source>
        <dbReference type="ARBA" id="ARBA00022737"/>
    </source>
</evidence>
<dbReference type="InParanoid" id="A0A059C186"/>
<accession>A0A059C186</accession>
<dbReference type="eggNOG" id="KOG4658">
    <property type="taxonomic scope" value="Eukaryota"/>
</dbReference>
<proteinExistence type="predicted"/>
<dbReference type="AlphaFoldDB" id="A0A059C186"/>
<evidence type="ECO:0000259" key="5">
    <source>
        <dbReference type="Pfam" id="PF18052"/>
    </source>
</evidence>
<evidence type="ECO:0008006" key="7">
    <source>
        <dbReference type="Google" id="ProtNLM"/>
    </source>
</evidence>
<protein>
    <recommendedName>
        <fullName evidence="7">NB-ARC domain-containing protein</fullName>
    </recommendedName>
</protein>
<dbReference type="PANTHER" id="PTHR19338:SF66">
    <property type="entry name" value="NB-ARC DOMAIN-CONTAINING PROTEIN"/>
    <property type="match status" value="1"/>
</dbReference>
<keyword evidence="1" id="KW-0677">Repeat</keyword>
<dbReference type="SUPFAM" id="SSF52540">
    <property type="entry name" value="P-loop containing nucleoside triphosphate hydrolases"/>
    <property type="match status" value="1"/>
</dbReference>
<dbReference type="EMBL" id="KK198757">
    <property type="protein sequence ID" value="KCW72238.1"/>
    <property type="molecule type" value="Genomic_DNA"/>
</dbReference>
<dbReference type="GO" id="GO:0043531">
    <property type="term" value="F:ADP binding"/>
    <property type="evidence" value="ECO:0007669"/>
    <property type="project" value="InterPro"/>
</dbReference>
<dbReference type="Pfam" id="PF00931">
    <property type="entry name" value="NB-ARC"/>
    <property type="match status" value="1"/>
</dbReference>
<dbReference type="InterPro" id="IPR038005">
    <property type="entry name" value="RX-like_CC"/>
</dbReference>
<feature type="domain" description="Disease resistance N-terminal" evidence="5">
    <location>
        <begin position="5"/>
        <end position="87"/>
    </location>
</feature>
<organism evidence="6">
    <name type="scientific">Eucalyptus grandis</name>
    <name type="common">Flooded gum</name>
    <dbReference type="NCBI Taxonomy" id="71139"/>
    <lineage>
        <taxon>Eukaryota</taxon>
        <taxon>Viridiplantae</taxon>
        <taxon>Streptophyta</taxon>
        <taxon>Embryophyta</taxon>
        <taxon>Tracheophyta</taxon>
        <taxon>Spermatophyta</taxon>
        <taxon>Magnoliopsida</taxon>
        <taxon>eudicotyledons</taxon>
        <taxon>Gunneridae</taxon>
        <taxon>Pentapetalae</taxon>
        <taxon>rosids</taxon>
        <taxon>malvids</taxon>
        <taxon>Myrtales</taxon>
        <taxon>Myrtaceae</taxon>
        <taxon>Myrtoideae</taxon>
        <taxon>Eucalypteae</taxon>
        <taxon>Eucalyptus</taxon>
    </lineage>
</organism>
<dbReference type="Gene3D" id="1.20.5.4130">
    <property type="match status" value="1"/>
</dbReference>
<keyword evidence="3" id="KW-0611">Plant defense</keyword>
<dbReference type="OMA" id="DLDSHVM"/>
<keyword evidence="2" id="KW-0547">Nucleotide-binding</keyword>
<name>A0A059C186_EUCGR</name>
<evidence type="ECO:0000256" key="3">
    <source>
        <dbReference type="ARBA" id="ARBA00022821"/>
    </source>
</evidence>
<evidence type="ECO:0000259" key="4">
    <source>
        <dbReference type="Pfam" id="PF00931"/>
    </source>
</evidence>
<dbReference type="InterPro" id="IPR027417">
    <property type="entry name" value="P-loop_NTPase"/>
</dbReference>
<dbReference type="InterPro" id="IPR002182">
    <property type="entry name" value="NB-ARC"/>
</dbReference>
<dbReference type="Gene3D" id="3.40.50.300">
    <property type="entry name" value="P-loop containing nucleotide triphosphate hydrolases"/>
    <property type="match status" value="1"/>
</dbReference>
<dbReference type="PANTHER" id="PTHR19338">
    <property type="entry name" value="TRANSLOCASE OF INNER MITOCHONDRIAL MEMBRANE 13 HOMOLOG"/>
    <property type="match status" value="1"/>
</dbReference>
<evidence type="ECO:0000313" key="6">
    <source>
        <dbReference type="EMBL" id="KCW72238.1"/>
    </source>
</evidence>
<sequence length="335" mass="38453">MAESAVSSVGQTIGKLLTEEAKFLWGVEGKVEDLYRELRLIRCLLRDADARREHNKAVGECVAQLRDFAYDAEDSIEKYILRVAPNKGQNIIKAYACFLAKGTCLQVHEVGKEIEGLKSSISNLRTSMLAFGTQPTNEDERERTRASTPNWTYDHVKEDFVGRQDSIEELVKELLNDGENHRVIFIWGMGGLGKTSLAKKVISHDKVKNNFDSFAWVCVSQGYCVKDILMEMLIKLNPKQINEVKEMTHCQLFETLHEIQKKKRCIVVLDDIWTKEAWNSLQATFLVKDTKSKLLMTTRDREVAEHIDPQGVFHELRCLSDQESWDLLKKRAFQK</sequence>
<gene>
    <name evidence="6" type="ORF">EUGRSUZ_E00684</name>
</gene>
<evidence type="ECO:0000256" key="2">
    <source>
        <dbReference type="ARBA" id="ARBA00022741"/>
    </source>
</evidence>
<dbReference type="FunFam" id="3.40.50.300:FF:001091">
    <property type="entry name" value="Probable disease resistance protein At1g61300"/>
    <property type="match status" value="1"/>
</dbReference>
<feature type="domain" description="NB-ARC" evidence="4">
    <location>
        <begin position="164"/>
        <end position="335"/>
    </location>
</feature>
<reference evidence="6" key="1">
    <citation type="submission" date="2013-07" db="EMBL/GenBank/DDBJ databases">
        <title>The genome of Eucalyptus grandis.</title>
        <authorList>
            <person name="Schmutz J."/>
            <person name="Hayes R."/>
            <person name="Myburg A."/>
            <person name="Tuskan G."/>
            <person name="Grattapaglia D."/>
            <person name="Rokhsar D.S."/>
        </authorList>
    </citation>
    <scope>NUCLEOTIDE SEQUENCE</scope>
    <source>
        <tissue evidence="6">Leaf extractions</tissue>
    </source>
</reference>
<dbReference type="InterPro" id="IPR041118">
    <property type="entry name" value="Rx_N"/>
</dbReference>
<dbReference type="Pfam" id="PF18052">
    <property type="entry name" value="Rx_N"/>
    <property type="match status" value="1"/>
</dbReference>
<dbReference type="PRINTS" id="PR00364">
    <property type="entry name" value="DISEASERSIST"/>
</dbReference>
<dbReference type="CDD" id="cd14798">
    <property type="entry name" value="RX-CC_like"/>
    <property type="match status" value="1"/>
</dbReference>
<dbReference type="Gramene" id="KCW72238">
    <property type="protein sequence ID" value="KCW72238"/>
    <property type="gene ID" value="EUGRSUZ_E00684"/>
</dbReference>